<proteinExistence type="predicted"/>
<sequence length="121" mass="14158">MVVVDHRCLDGAADQREGLRSKYLKLKREQRTKLSRSELAANDVLRGYHATRRSLLLRRVPISRRCDAFVTNFTAAEFRALYRNEYNFSGIALERPEKKELMACLNSVHFDFHQLCHCPNF</sequence>
<protein>
    <submittedName>
        <fullName evidence="1">Uncharacterized protein</fullName>
    </submittedName>
</protein>
<dbReference type="Proteomes" id="UP000299102">
    <property type="component" value="Unassembled WGS sequence"/>
</dbReference>
<keyword evidence="2" id="KW-1185">Reference proteome</keyword>
<organism evidence="1 2">
    <name type="scientific">Eumeta variegata</name>
    <name type="common">Bagworm moth</name>
    <name type="synonym">Eumeta japonica</name>
    <dbReference type="NCBI Taxonomy" id="151549"/>
    <lineage>
        <taxon>Eukaryota</taxon>
        <taxon>Metazoa</taxon>
        <taxon>Ecdysozoa</taxon>
        <taxon>Arthropoda</taxon>
        <taxon>Hexapoda</taxon>
        <taxon>Insecta</taxon>
        <taxon>Pterygota</taxon>
        <taxon>Neoptera</taxon>
        <taxon>Endopterygota</taxon>
        <taxon>Lepidoptera</taxon>
        <taxon>Glossata</taxon>
        <taxon>Ditrysia</taxon>
        <taxon>Tineoidea</taxon>
        <taxon>Psychidae</taxon>
        <taxon>Oiketicinae</taxon>
        <taxon>Eumeta</taxon>
    </lineage>
</organism>
<dbReference type="AlphaFoldDB" id="A0A4C1TNR7"/>
<comment type="caution">
    <text evidence="1">The sequence shown here is derived from an EMBL/GenBank/DDBJ whole genome shotgun (WGS) entry which is preliminary data.</text>
</comment>
<dbReference type="EMBL" id="BGZK01000071">
    <property type="protein sequence ID" value="GBP15381.1"/>
    <property type="molecule type" value="Genomic_DNA"/>
</dbReference>
<reference evidence="1 2" key="1">
    <citation type="journal article" date="2019" name="Commun. Biol.">
        <title>The bagworm genome reveals a unique fibroin gene that provides high tensile strength.</title>
        <authorList>
            <person name="Kono N."/>
            <person name="Nakamura H."/>
            <person name="Ohtoshi R."/>
            <person name="Tomita M."/>
            <person name="Numata K."/>
            <person name="Arakawa K."/>
        </authorList>
    </citation>
    <scope>NUCLEOTIDE SEQUENCE [LARGE SCALE GENOMIC DNA]</scope>
</reference>
<name>A0A4C1TNR7_EUMVA</name>
<evidence type="ECO:0000313" key="1">
    <source>
        <dbReference type="EMBL" id="GBP15381.1"/>
    </source>
</evidence>
<accession>A0A4C1TNR7</accession>
<evidence type="ECO:0000313" key="2">
    <source>
        <dbReference type="Proteomes" id="UP000299102"/>
    </source>
</evidence>
<gene>
    <name evidence="1" type="ORF">EVAR_80555_1</name>
</gene>